<evidence type="ECO:0000256" key="1">
    <source>
        <dbReference type="SAM" id="MobiDB-lite"/>
    </source>
</evidence>
<dbReference type="Proteomes" id="UP000736335">
    <property type="component" value="Unassembled WGS sequence"/>
</dbReference>
<feature type="compositionally biased region" description="Acidic residues" evidence="1">
    <location>
        <begin position="151"/>
        <end position="162"/>
    </location>
</feature>
<proteinExistence type="predicted"/>
<dbReference type="OrthoDB" id="10373247at2759"/>
<feature type="region of interest" description="Disordered" evidence="1">
    <location>
        <begin position="139"/>
        <end position="177"/>
    </location>
</feature>
<evidence type="ECO:0000313" key="3">
    <source>
        <dbReference type="Proteomes" id="UP000736335"/>
    </source>
</evidence>
<keyword evidence="3" id="KW-1185">Reference proteome</keyword>
<feature type="compositionally biased region" description="Basic and acidic residues" evidence="1">
    <location>
        <begin position="139"/>
        <end position="150"/>
    </location>
</feature>
<dbReference type="EMBL" id="WIUZ02000006">
    <property type="protein sequence ID" value="KAF9785988.1"/>
    <property type="molecule type" value="Genomic_DNA"/>
</dbReference>
<comment type="caution">
    <text evidence="2">The sequence shown here is derived from an EMBL/GenBank/DDBJ whole genome shotgun (WGS) entry which is preliminary data.</text>
</comment>
<reference evidence="2" key="1">
    <citation type="journal article" date="2020" name="Nat. Commun.">
        <title>Large-scale genome sequencing of mycorrhizal fungi provides insights into the early evolution of symbiotic traits.</title>
        <authorList>
            <person name="Miyauchi S."/>
            <person name="Kiss E."/>
            <person name="Kuo A."/>
            <person name="Drula E."/>
            <person name="Kohler A."/>
            <person name="Sanchez-Garcia M."/>
            <person name="Morin E."/>
            <person name="Andreopoulos B."/>
            <person name="Barry K.W."/>
            <person name="Bonito G."/>
            <person name="Buee M."/>
            <person name="Carver A."/>
            <person name="Chen C."/>
            <person name="Cichocki N."/>
            <person name="Clum A."/>
            <person name="Culley D."/>
            <person name="Crous P.W."/>
            <person name="Fauchery L."/>
            <person name="Girlanda M."/>
            <person name="Hayes R.D."/>
            <person name="Keri Z."/>
            <person name="LaButti K."/>
            <person name="Lipzen A."/>
            <person name="Lombard V."/>
            <person name="Magnuson J."/>
            <person name="Maillard F."/>
            <person name="Murat C."/>
            <person name="Nolan M."/>
            <person name="Ohm R.A."/>
            <person name="Pangilinan J."/>
            <person name="Pereira M.F."/>
            <person name="Perotto S."/>
            <person name="Peter M."/>
            <person name="Pfister S."/>
            <person name="Riley R."/>
            <person name="Sitrit Y."/>
            <person name="Stielow J.B."/>
            <person name="Szollosi G."/>
            <person name="Zifcakova L."/>
            <person name="Stursova M."/>
            <person name="Spatafora J.W."/>
            <person name="Tedersoo L."/>
            <person name="Vaario L.M."/>
            <person name="Yamada A."/>
            <person name="Yan M."/>
            <person name="Wang P."/>
            <person name="Xu J."/>
            <person name="Bruns T."/>
            <person name="Baldrian P."/>
            <person name="Vilgalys R."/>
            <person name="Dunand C."/>
            <person name="Henrissat B."/>
            <person name="Grigoriev I.V."/>
            <person name="Hibbett D."/>
            <person name="Nagy L.G."/>
            <person name="Martin F.M."/>
        </authorList>
    </citation>
    <scope>NUCLEOTIDE SEQUENCE</scope>
    <source>
        <strain evidence="2">UH-Tt-Lm1</strain>
    </source>
</reference>
<sequence length="273" mass="31589">MSQTQVDIISSRCFICEDDESIPCSPAPSIPDLDVQFSDAETTVVNEFLEDIGLAPVEVPRHMVPPYFAAGYDLRGYASLDVFEDLRVQATYFPFMPVNYIHWIDYAIPLSRFFFVDEKWISWGHARRWDQEDKKQYEEWEEREAGHSVDNDNESLDTEDDCSYNPQPSPYKRPSRVPLGLFSIPSMENTKRRRTIYHARPPLIKAHAVVGDEFGRTTKWQSTSSFSSTSEISQLPHQKYEEPDAARGRFRMPAAVKLEDIQERLKKVFYAST</sequence>
<name>A0A9P6HIA3_9AGAM</name>
<protein>
    <submittedName>
        <fullName evidence="2">Uncharacterized protein</fullName>
    </submittedName>
</protein>
<dbReference type="AlphaFoldDB" id="A0A9P6HIA3"/>
<feature type="compositionally biased region" description="Low complexity" evidence="1">
    <location>
        <begin position="220"/>
        <end position="233"/>
    </location>
</feature>
<accession>A0A9P6HIA3</accession>
<reference evidence="2" key="2">
    <citation type="submission" date="2020-11" db="EMBL/GenBank/DDBJ databases">
        <authorList>
            <consortium name="DOE Joint Genome Institute"/>
            <person name="Kuo A."/>
            <person name="Miyauchi S."/>
            <person name="Kiss E."/>
            <person name="Drula E."/>
            <person name="Kohler A."/>
            <person name="Sanchez-Garcia M."/>
            <person name="Andreopoulos B."/>
            <person name="Barry K.W."/>
            <person name="Bonito G."/>
            <person name="Buee M."/>
            <person name="Carver A."/>
            <person name="Chen C."/>
            <person name="Cichocki N."/>
            <person name="Clum A."/>
            <person name="Culley D."/>
            <person name="Crous P.W."/>
            <person name="Fauchery L."/>
            <person name="Girlanda M."/>
            <person name="Hayes R."/>
            <person name="Keri Z."/>
            <person name="Labutti K."/>
            <person name="Lipzen A."/>
            <person name="Lombard V."/>
            <person name="Magnuson J."/>
            <person name="Maillard F."/>
            <person name="Morin E."/>
            <person name="Murat C."/>
            <person name="Nolan M."/>
            <person name="Ohm R."/>
            <person name="Pangilinan J."/>
            <person name="Pereira M."/>
            <person name="Perotto S."/>
            <person name="Peter M."/>
            <person name="Riley R."/>
            <person name="Sitrit Y."/>
            <person name="Stielow B."/>
            <person name="Szollosi G."/>
            <person name="Zifcakova L."/>
            <person name="Stursova M."/>
            <person name="Spatafora J.W."/>
            <person name="Tedersoo L."/>
            <person name="Vaario L.-M."/>
            <person name="Yamada A."/>
            <person name="Yan M."/>
            <person name="Wang P."/>
            <person name="Xu J."/>
            <person name="Bruns T."/>
            <person name="Baldrian P."/>
            <person name="Vilgalys R."/>
            <person name="Henrissat B."/>
            <person name="Grigoriev I.V."/>
            <person name="Hibbett D."/>
            <person name="Nagy L.G."/>
            <person name="Martin F.M."/>
        </authorList>
    </citation>
    <scope>NUCLEOTIDE SEQUENCE</scope>
    <source>
        <strain evidence="2">UH-Tt-Lm1</strain>
    </source>
</reference>
<feature type="region of interest" description="Disordered" evidence="1">
    <location>
        <begin position="220"/>
        <end position="246"/>
    </location>
</feature>
<gene>
    <name evidence="2" type="ORF">BJ322DRAFT_759990</name>
</gene>
<evidence type="ECO:0000313" key="2">
    <source>
        <dbReference type="EMBL" id="KAF9785988.1"/>
    </source>
</evidence>
<organism evidence="2 3">
    <name type="scientific">Thelephora terrestris</name>
    <dbReference type="NCBI Taxonomy" id="56493"/>
    <lineage>
        <taxon>Eukaryota</taxon>
        <taxon>Fungi</taxon>
        <taxon>Dikarya</taxon>
        <taxon>Basidiomycota</taxon>
        <taxon>Agaricomycotina</taxon>
        <taxon>Agaricomycetes</taxon>
        <taxon>Thelephorales</taxon>
        <taxon>Thelephoraceae</taxon>
        <taxon>Thelephora</taxon>
    </lineage>
</organism>